<reference evidence="3" key="2">
    <citation type="submission" date="2020-10" db="EMBL/GenBank/DDBJ databases">
        <authorList>
            <person name="Cooper E.A."/>
            <person name="Brenton Z.W."/>
            <person name="Flinn B.S."/>
            <person name="Jenkins J."/>
            <person name="Shu S."/>
            <person name="Flowers D."/>
            <person name="Luo F."/>
            <person name="Wang Y."/>
            <person name="Xia P."/>
            <person name="Barry K."/>
            <person name="Daum C."/>
            <person name="Lipzen A."/>
            <person name="Yoshinaga Y."/>
            <person name="Schmutz J."/>
            <person name="Saski C."/>
            <person name="Vermerris W."/>
            <person name="Kresovich S."/>
        </authorList>
    </citation>
    <scope>NUCLEOTIDE SEQUENCE</scope>
</reference>
<evidence type="ECO:0000256" key="2">
    <source>
        <dbReference type="SAM" id="Phobius"/>
    </source>
</evidence>
<evidence type="ECO:0000313" key="4">
    <source>
        <dbReference type="Proteomes" id="UP000807115"/>
    </source>
</evidence>
<reference evidence="3" key="1">
    <citation type="journal article" date="2019" name="BMC Genomics">
        <title>A new reference genome for Sorghum bicolor reveals high levels of sequence similarity between sweet and grain genotypes: implications for the genetics of sugar metabolism.</title>
        <authorList>
            <person name="Cooper E.A."/>
            <person name="Brenton Z.W."/>
            <person name="Flinn B.S."/>
            <person name="Jenkins J."/>
            <person name="Shu S."/>
            <person name="Flowers D."/>
            <person name="Luo F."/>
            <person name="Wang Y."/>
            <person name="Xia P."/>
            <person name="Barry K."/>
            <person name="Daum C."/>
            <person name="Lipzen A."/>
            <person name="Yoshinaga Y."/>
            <person name="Schmutz J."/>
            <person name="Saski C."/>
            <person name="Vermerris W."/>
            <person name="Kresovich S."/>
        </authorList>
    </citation>
    <scope>NUCLEOTIDE SEQUENCE</scope>
</reference>
<keyword evidence="2" id="KW-0472">Membrane</keyword>
<feature type="region of interest" description="Disordered" evidence="1">
    <location>
        <begin position="48"/>
        <end position="67"/>
    </location>
</feature>
<feature type="compositionally biased region" description="Low complexity" evidence="1">
    <location>
        <begin position="24"/>
        <end position="35"/>
    </location>
</feature>
<feature type="compositionally biased region" description="Low complexity" evidence="1">
    <location>
        <begin position="126"/>
        <end position="144"/>
    </location>
</feature>
<proteinExistence type="predicted"/>
<dbReference type="Proteomes" id="UP000807115">
    <property type="component" value="Chromosome 6"/>
</dbReference>
<evidence type="ECO:0000313" key="3">
    <source>
        <dbReference type="EMBL" id="KAG0525978.1"/>
    </source>
</evidence>
<sequence length="224" mass="23595">MCDTSDLPPSSHLKEQPGSEKPNHASSSLSASHQLIPAPPPLTLHFRSSAPLLPPLSPPIHSHQIRLAAPSSLTLDATPPPMAPRPRPTAPARAATLTLLLPLLLLASPSLLSASAAAAPSPPTVPATQRQAATSASPSASDTPSPAPPPAQRHRHRHRRHRPRPPVPPTPPRRRQLNFGERLGIAFAGVAVAMQVALGAFLALRAWQLRRLDTAEVSSSTPLT</sequence>
<keyword evidence="2" id="KW-1133">Transmembrane helix</keyword>
<evidence type="ECO:0000256" key="1">
    <source>
        <dbReference type="SAM" id="MobiDB-lite"/>
    </source>
</evidence>
<comment type="caution">
    <text evidence="3">The sequence shown here is derived from an EMBL/GenBank/DDBJ whole genome shotgun (WGS) entry which is preliminary data.</text>
</comment>
<gene>
    <name evidence="3" type="ORF">BDA96_06G105000</name>
</gene>
<feature type="compositionally biased region" description="Basic and acidic residues" evidence="1">
    <location>
        <begin position="12"/>
        <end position="23"/>
    </location>
</feature>
<dbReference type="AlphaFoldDB" id="A0A921QQ63"/>
<dbReference type="EMBL" id="CM027685">
    <property type="protein sequence ID" value="KAG0525978.1"/>
    <property type="molecule type" value="Genomic_DNA"/>
</dbReference>
<protein>
    <submittedName>
        <fullName evidence="3">Uncharacterized protein</fullName>
    </submittedName>
</protein>
<feature type="region of interest" description="Disordered" evidence="1">
    <location>
        <begin position="116"/>
        <end position="176"/>
    </location>
</feature>
<feature type="region of interest" description="Disordered" evidence="1">
    <location>
        <begin position="1"/>
        <end position="42"/>
    </location>
</feature>
<feature type="transmembrane region" description="Helical" evidence="2">
    <location>
        <begin position="183"/>
        <end position="204"/>
    </location>
</feature>
<feature type="compositionally biased region" description="Basic residues" evidence="1">
    <location>
        <begin position="152"/>
        <end position="164"/>
    </location>
</feature>
<accession>A0A921QQ63</accession>
<organism evidence="3 4">
    <name type="scientific">Sorghum bicolor</name>
    <name type="common">Sorghum</name>
    <name type="synonym">Sorghum vulgare</name>
    <dbReference type="NCBI Taxonomy" id="4558"/>
    <lineage>
        <taxon>Eukaryota</taxon>
        <taxon>Viridiplantae</taxon>
        <taxon>Streptophyta</taxon>
        <taxon>Embryophyta</taxon>
        <taxon>Tracheophyta</taxon>
        <taxon>Spermatophyta</taxon>
        <taxon>Magnoliopsida</taxon>
        <taxon>Liliopsida</taxon>
        <taxon>Poales</taxon>
        <taxon>Poaceae</taxon>
        <taxon>PACMAD clade</taxon>
        <taxon>Panicoideae</taxon>
        <taxon>Andropogonodae</taxon>
        <taxon>Andropogoneae</taxon>
        <taxon>Sorghinae</taxon>
        <taxon>Sorghum</taxon>
    </lineage>
</organism>
<name>A0A921QQ63_SORBI</name>
<keyword evidence="2" id="KW-0812">Transmembrane</keyword>